<keyword evidence="8" id="KW-1185">Reference proteome</keyword>
<evidence type="ECO:0000313" key="7">
    <source>
        <dbReference type="EMBL" id="VDM38438.1"/>
    </source>
</evidence>
<evidence type="ECO:0000256" key="3">
    <source>
        <dbReference type="ARBA" id="ARBA00022692"/>
    </source>
</evidence>
<evidence type="ECO:0000313" key="9">
    <source>
        <dbReference type="WBParaSite" id="TCNE_0000711701-mRNA-1"/>
    </source>
</evidence>
<evidence type="ECO:0000256" key="2">
    <source>
        <dbReference type="ARBA" id="ARBA00009530"/>
    </source>
</evidence>
<dbReference type="InterPro" id="IPR000612">
    <property type="entry name" value="PMP3"/>
</dbReference>
<evidence type="ECO:0000256" key="4">
    <source>
        <dbReference type="ARBA" id="ARBA00022989"/>
    </source>
</evidence>
<dbReference type="EMBL" id="UYWY01019619">
    <property type="protein sequence ID" value="VDM38438.1"/>
    <property type="molecule type" value="Genomic_DNA"/>
</dbReference>
<evidence type="ECO:0000313" key="8">
    <source>
        <dbReference type="Proteomes" id="UP000050794"/>
    </source>
</evidence>
<sequence>MLIFGRTVSLQFVSPNKGIKQFLSDAGKHRQQFLKRPLRKQTVDVRQTGVQFQPVGVFVEKGCSVHLAINILLTILGYFPGLIHAIIIICYY</sequence>
<evidence type="ECO:0000256" key="6">
    <source>
        <dbReference type="SAM" id="Phobius"/>
    </source>
</evidence>
<dbReference type="GO" id="GO:0016020">
    <property type="term" value="C:membrane"/>
    <property type="evidence" value="ECO:0007669"/>
    <property type="project" value="UniProtKB-SubCell"/>
</dbReference>
<evidence type="ECO:0000256" key="1">
    <source>
        <dbReference type="ARBA" id="ARBA00004370"/>
    </source>
</evidence>
<keyword evidence="4 6" id="KW-1133">Transmembrane helix</keyword>
<dbReference type="PANTHER" id="PTHR21659:SF42">
    <property type="entry name" value="UPF0057 MEMBRANE PROTEIN ZK632.10-RELATED"/>
    <property type="match status" value="1"/>
</dbReference>
<keyword evidence="5 6" id="KW-0472">Membrane</keyword>
<reference evidence="9" key="1">
    <citation type="submission" date="2016-06" db="UniProtKB">
        <authorList>
            <consortium name="WormBaseParasite"/>
        </authorList>
    </citation>
    <scope>IDENTIFICATION</scope>
</reference>
<dbReference type="WBParaSite" id="TCNE_0000711701-mRNA-1">
    <property type="protein sequence ID" value="TCNE_0000711701-mRNA-1"/>
    <property type="gene ID" value="TCNE_0000711701"/>
</dbReference>
<protein>
    <submittedName>
        <fullName evidence="9">Protein Ric1</fullName>
    </submittedName>
</protein>
<dbReference type="AlphaFoldDB" id="A0A183UF47"/>
<accession>A0A183UF47</accession>
<dbReference type="Proteomes" id="UP000050794">
    <property type="component" value="Unassembled WGS sequence"/>
</dbReference>
<gene>
    <name evidence="7" type="ORF">TCNE_LOCUS7117</name>
</gene>
<feature type="transmembrane region" description="Helical" evidence="6">
    <location>
        <begin position="67"/>
        <end position="91"/>
    </location>
</feature>
<reference evidence="7 8" key="2">
    <citation type="submission" date="2018-11" db="EMBL/GenBank/DDBJ databases">
        <authorList>
            <consortium name="Pathogen Informatics"/>
        </authorList>
    </citation>
    <scope>NUCLEOTIDE SEQUENCE [LARGE SCALE GENOMIC DNA]</scope>
</reference>
<comment type="similarity">
    <text evidence="2">Belongs to the UPF0057 (PMP3) family.</text>
</comment>
<evidence type="ECO:0000256" key="5">
    <source>
        <dbReference type="ARBA" id="ARBA00023136"/>
    </source>
</evidence>
<dbReference type="Pfam" id="PF01679">
    <property type="entry name" value="Pmp3"/>
    <property type="match status" value="1"/>
</dbReference>
<keyword evidence="3 6" id="KW-0812">Transmembrane</keyword>
<proteinExistence type="inferred from homology"/>
<organism evidence="8 9">
    <name type="scientific">Toxocara canis</name>
    <name type="common">Canine roundworm</name>
    <dbReference type="NCBI Taxonomy" id="6265"/>
    <lineage>
        <taxon>Eukaryota</taxon>
        <taxon>Metazoa</taxon>
        <taxon>Ecdysozoa</taxon>
        <taxon>Nematoda</taxon>
        <taxon>Chromadorea</taxon>
        <taxon>Rhabditida</taxon>
        <taxon>Spirurina</taxon>
        <taxon>Ascaridomorpha</taxon>
        <taxon>Ascaridoidea</taxon>
        <taxon>Toxocaridae</taxon>
        <taxon>Toxocara</taxon>
    </lineage>
</organism>
<name>A0A183UF47_TOXCA</name>
<comment type="subcellular location">
    <subcellularLocation>
        <location evidence="1">Membrane</location>
    </subcellularLocation>
</comment>
<dbReference type="PANTHER" id="PTHR21659">
    <property type="entry name" value="HYDROPHOBIC PROTEIN RCI2 LOW TEMPERATURE AND SALT RESPONSIVE PROTEIN LTI6 -RELATED"/>
    <property type="match status" value="1"/>
</dbReference>